<evidence type="ECO:0000256" key="4">
    <source>
        <dbReference type="ARBA" id="ARBA00022174"/>
    </source>
</evidence>
<dbReference type="AlphaFoldDB" id="A0A8S4AME3"/>
<dbReference type="Proteomes" id="UP000677803">
    <property type="component" value="Unassembled WGS sequence"/>
</dbReference>
<comment type="caution">
    <text evidence="8">The sequence shown here is derived from an EMBL/GenBank/DDBJ whole genome shotgun (WGS) entry which is preliminary data.</text>
</comment>
<dbReference type="InterPro" id="IPR029416">
    <property type="entry name" value="CFAP300"/>
</dbReference>
<protein>
    <recommendedName>
        <fullName evidence="4">Cilia- and flagella-associated protein 300</fullName>
    </recommendedName>
</protein>
<keyword evidence="7" id="KW-0966">Cell projection</keyword>
<evidence type="ECO:0000313" key="9">
    <source>
        <dbReference type="Proteomes" id="UP000677803"/>
    </source>
</evidence>
<keyword evidence="6" id="KW-0206">Cytoskeleton</keyword>
<keyword evidence="5" id="KW-0963">Cytoplasm</keyword>
<dbReference type="EMBL" id="CAJRST010005557">
    <property type="protein sequence ID" value="CAG5891741.1"/>
    <property type="molecule type" value="Genomic_DNA"/>
</dbReference>
<evidence type="ECO:0000313" key="8">
    <source>
        <dbReference type="EMBL" id="CAG5891741.1"/>
    </source>
</evidence>
<dbReference type="PANTHER" id="PTHR31078">
    <property type="entry name" value="CILIA- AND FLAGELLA-ASSOCIATED PROTEIN 300"/>
    <property type="match status" value="1"/>
</dbReference>
<evidence type="ECO:0000256" key="7">
    <source>
        <dbReference type="ARBA" id="ARBA00023273"/>
    </source>
</evidence>
<evidence type="ECO:0000256" key="6">
    <source>
        <dbReference type="ARBA" id="ARBA00023212"/>
    </source>
</evidence>
<evidence type="ECO:0000256" key="1">
    <source>
        <dbReference type="ARBA" id="ARBA00002404"/>
    </source>
</evidence>
<accession>A0A8S4AME3</accession>
<dbReference type="OrthoDB" id="10259249at2759"/>
<reference evidence="8" key="1">
    <citation type="submission" date="2021-05" db="EMBL/GenBank/DDBJ databases">
        <authorList>
            <person name="Tigano A."/>
        </authorList>
    </citation>
    <scope>NUCLEOTIDE SEQUENCE</scope>
</reference>
<comment type="function">
    <text evidence="1">Cilium- and flagellum-specific protein that plays a role in axonemal structure organization and motility. May play a role in outer and inner dynein arm assembly.</text>
</comment>
<dbReference type="GO" id="GO:0005930">
    <property type="term" value="C:axoneme"/>
    <property type="evidence" value="ECO:0007669"/>
    <property type="project" value="UniProtKB-SubCell"/>
</dbReference>
<gene>
    <name evidence="8" type="ORF">MMEN_LOCUS6397</name>
</gene>
<dbReference type="Pfam" id="PF14926">
    <property type="entry name" value="CFAP300"/>
    <property type="match status" value="1"/>
</dbReference>
<dbReference type="PANTHER" id="PTHR31078:SF1">
    <property type="entry name" value="CILIA- AND FLAGELLA-ASSOCIATED PROTEIN 300"/>
    <property type="match status" value="1"/>
</dbReference>
<evidence type="ECO:0000256" key="2">
    <source>
        <dbReference type="ARBA" id="ARBA00004430"/>
    </source>
</evidence>
<keyword evidence="9" id="KW-1185">Reference proteome</keyword>
<evidence type="ECO:0000256" key="5">
    <source>
        <dbReference type="ARBA" id="ARBA00022490"/>
    </source>
</evidence>
<proteinExistence type="inferred from homology"/>
<organism evidence="8 9">
    <name type="scientific">Menidia menidia</name>
    <name type="common">Atlantic silverside</name>
    <dbReference type="NCBI Taxonomy" id="238744"/>
    <lineage>
        <taxon>Eukaryota</taxon>
        <taxon>Metazoa</taxon>
        <taxon>Chordata</taxon>
        <taxon>Craniata</taxon>
        <taxon>Vertebrata</taxon>
        <taxon>Euteleostomi</taxon>
        <taxon>Actinopterygii</taxon>
        <taxon>Neopterygii</taxon>
        <taxon>Teleostei</taxon>
        <taxon>Neoteleostei</taxon>
        <taxon>Acanthomorphata</taxon>
        <taxon>Ovalentaria</taxon>
        <taxon>Atherinomorphae</taxon>
        <taxon>Atheriniformes</taxon>
        <taxon>Atherinopsidae</taxon>
        <taxon>Menidiinae</taxon>
        <taxon>Menidia</taxon>
    </lineage>
</organism>
<evidence type="ECO:0000256" key="3">
    <source>
        <dbReference type="ARBA" id="ARBA00009205"/>
    </source>
</evidence>
<name>A0A8S4AME3_9TELE</name>
<sequence length="263" mass="30335">MEGDKCASEQSFAFSPLPGRTPSFLQDRDTLALLMKWSMLGRLSCRSYSFDHNFHPYNAEQFALCFFRDPEVVSSLRDVDSGLWVPLDRPVVSVGVEPVPCTQVSMEMFDPIYSCGVLRPSGHVVKCLHDVHPDYDELRRMLQEEDSEHYHVVGREARGEFLFRLFQHLCLGGELCQYEDTVDPYIRATRQIYKDLISVQKDPETKRISVVSTVIKVSACDETGHRYPGTQEEEQTFAYLIVDPFKRHVTIFYHFYGVGRFTL</sequence>
<comment type="subcellular location">
    <subcellularLocation>
        <location evidence="2">Cytoplasm</location>
        <location evidence="2">Cytoskeleton</location>
        <location evidence="2">Cilium axoneme</location>
    </subcellularLocation>
</comment>
<comment type="similarity">
    <text evidence="3">Belongs to the CFAP300 family.</text>
</comment>